<proteinExistence type="predicted"/>
<sequence>MQYLGDSLDEELIAFPEKDVVHRGNGNQPPSPLLLDYMYGVAAYKHWGVGGEFGILLSHYYAENHAVALAKIPSPEELSAASSETDDSNDLDWHSTPTYWRWG</sequence>
<accession>A0A9P6AB93</accession>
<dbReference type="Proteomes" id="UP000886523">
    <property type="component" value="Unassembled WGS sequence"/>
</dbReference>
<evidence type="ECO:0000313" key="3">
    <source>
        <dbReference type="Proteomes" id="UP000886523"/>
    </source>
</evidence>
<dbReference type="AlphaFoldDB" id="A0A9P6AB93"/>
<keyword evidence="3" id="KW-1185">Reference proteome</keyword>
<name>A0A9P6AB93_9AGAM</name>
<dbReference type="EMBL" id="MU129598">
    <property type="protein sequence ID" value="KAF9502804.1"/>
    <property type="molecule type" value="Genomic_DNA"/>
</dbReference>
<evidence type="ECO:0000313" key="2">
    <source>
        <dbReference type="EMBL" id="KAF9502804.1"/>
    </source>
</evidence>
<gene>
    <name evidence="2" type="ORF">BS47DRAFT_993802</name>
</gene>
<dbReference type="OrthoDB" id="3269637at2759"/>
<organism evidence="2 3">
    <name type="scientific">Hydnum rufescens UP504</name>
    <dbReference type="NCBI Taxonomy" id="1448309"/>
    <lineage>
        <taxon>Eukaryota</taxon>
        <taxon>Fungi</taxon>
        <taxon>Dikarya</taxon>
        <taxon>Basidiomycota</taxon>
        <taxon>Agaricomycotina</taxon>
        <taxon>Agaricomycetes</taxon>
        <taxon>Cantharellales</taxon>
        <taxon>Hydnaceae</taxon>
        <taxon>Hydnum</taxon>
    </lineage>
</organism>
<feature type="region of interest" description="Disordered" evidence="1">
    <location>
        <begin position="76"/>
        <end position="103"/>
    </location>
</feature>
<evidence type="ECO:0000256" key="1">
    <source>
        <dbReference type="SAM" id="MobiDB-lite"/>
    </source>
</evidence>
<reference evidence="2" key="1">
    <citation type="journal article" date="2020" name="Nat. Commun.">
        <title>Large-scale genome sequencing of mycorrhizal fungi provides insights into the early evolution of symbiotic traits.</title>
        <authorList>
            <person name="Miyauchi S."/>
            <person name="Kiss E."/>
            <person name="Kuo A."/>
            <person name="Drula E."/>
            <person name="Kohler A."/>
            <person name="Sanchez-Garcia M."/>
            <person name="Morin E."/>
            <person name="Andreopoulos B."/>
            <person name="Barry K.W."/>
            <person name="Bonito G."/>
            <person name="Buee M."/>
            <person name="Carver A."/>
            <person name="Chen C."/>
            <person name="Cichocki N."/>
            <person name="Clum A."/>
            <person name="Culley D."/>
            <person name="Crous P.W."/>
            <person name="Fauchery L."/>
            <person name="Girlanda M."/>
            <person name="Hayes R.D."/>
            <person name="Keri Z."/>
            <person name="LaButti K."/>
            <person name="Lipzen A."/>
            <person name="Lombard V."/>
            <person name="Magnuson J."/>
            <person name="Maillard F."/>
            <person name="Murat C."/>
            <person name="Nolan M."/>
            <person name="Ohm R.A."/>
            <person name="Pangilinan J."/>
            <person name="Pereira M.F."/>
            <person name="Perotto S."/>
            <person name="Peter M."/>
            <person name="Pfister S."/>
            <person name="Riley R."/>
            <person name="Sitrit Y."/>
            <person name="Stielow J.B."/>
            <person name="Szollosi G."/>
            <person name="Zifcakova L."/>
            <person name="Stursova M."/>
            <person name="Spatafora J.W."/>
            <person name="Tedersoo L."/>
            <person name="Vaario L.M."/>
            <person name="Yamada A."/>
            <person name="Yan M."/>
            <person name="Wang P."/>
            <person name="Xu J."/>
            <person name="Bruns T."/>
            <person name="Baldrian P."/>
            <person name="Vilgalys R."/>
            <person name="Dunand C."/>
            <person name="Henrissat B."/>
            <person name="Grigoriev I.V."/>
            <person name="Hibbett D."/>
            <person name="Nagy L.G."/>
            <person name="Martin F.M."/>
        </authorList>
    </citation>
    <scope>NUCLEOTIDE SEQUENCE</scope>
    <source>
        <strain evidence="2">UP504</strain>
    </source>
</reference>
<protein>
    <submittedName>
        <fullName evidence="2">Uncharacterized protein</fullName>
    </submittedName>
</protein>
<comment type="caution">
    <text evidence="2">The sequence shown here is derived from an EMBL/GenBank/DDBJ whole genome shotgun (WGS) entry which is preliminary data.</text>
</comment>